<feature type="transmembrane region" description="Helical" evidence="1">
    <location>
        <begin position="617"/>
        <end position="639"/>
    </location>
</feature>
<feature type="transmembrane region" description="Helical" evidence="1">
    <location>
        <begin position="782"/>
        <end position="800"/>
    </location>
</feature>
<keyword evidence="1" id="KW-1133">Transmembrane helix</keyword>
<organism evidence="2">
    <name type="scientific">Cladocopium goreaui</name>
    <dbReference type="NCBI Taxonomy" id="2562237"/>
    <lineage>
        <taxon>Eukaryota</taxon>
        <taxon>Sar</taxon>
        <taxon>Alveolata</taxon>
        <taxon>Dinophyceae</taxon>
        <taxon>Suessiales</taxon>
        <taxon>Symbiodiniaceae</taxon>
        <taxon>Cladocopium</taxon>
    </lineage>
</organism>
<dbReference type="OrthoDB" id="435589at2759"/>
<evidence type="ECO:0000313" key="4">
    <source>
        <dbReference type="Proteomes" id="UP001152797"/>
    </source>
</evidence>
<evidence type="ECO:0000256" key="1">
    <source>
        <dbReference type="SAM" id="Phobius"/>
    </source>
</evidence>
<protein>
    <submittedName>
        <fullName evidence="2">Uncharacterized protein</fullName>
    </submittedName>
</protein>
<proteinExistence type="predicted"/>
<evidence type="ECO:0000313" key="2">
    <source>
        <dbReference type="EMBL" id="CAI4000498.1"/>
    </source>
</evidence>
<feature type="non-terminal residue" evidence="2">
    <location>
        <position position="1122"/>
    </location>
</feature>
<dbReference type="Gene3D" id="2.60.40.2030">
    <property type="match status" value="1"/>
</dbReference>
<dbReference type="EMBL" id="CAMXCT020002789">
    <property type="protein sequence ID" value="CAL1153873.1"/>
    <property type="molecule type" value="Genomic_DNA"/>
</dbReference>
<dbReference type="EMBL" id="CAMXCT030002789">
    <property type="protein sequence ID" value="CAL4787810.1"/>
    <property type="molecule type" value="Genomic_DNA"/>
</dbReference>
<gene>
    <name evidence="2" type="ORF">C1SCF055_LOCUS26611</name>
</gene>
<accession>A0A9P1CZ60</accession>
<feature type="transmembrane region" description="Helical" evidence="1">
    <location>
        <begin position="757"/>
        <end position="776"/>
    </location>
</feature>
<dbReference type="Proteomes" id="UP001152797">
    <property type="component" value="Unassembled WGS sequence"/>
</dbReference>
<evidence type="ECO:0000313" key="3">
    <source>
        <dbReference type="EMBL" id="CAL4787810.1"/>
    </source>
</evidence>
<comment type="caution">
    <text evidence="2">The sequence shown here is derived from an EMBL/GenBank/DDBJ whole genome shotgun (WGS) entry which is preliminary data.</text>
</comment>
<keyword evidence="1" id="KW-0812">Transmembrane</keyword>
<reference evidence="2" key="1">
    <citation type="submission" date="2022-10" db="EMBL/GenBank/DDBJ databases">
        <authorList>
            <person name="Chen Y."/>
            <person name="Dougan E. K."/>
            <person name="Chan C."/>
            <person name="Rhodes N."/>
            <person name="Thang M."/>
        </authorList>
    </citation>
    <scope>NUCLEOTIDE SEQUENCE</scope>
</reference>
<reference evidence="3 4" key="2">
    <citation type="submission" date="2024-05" db="EMBL/GenBank/DDBJ databases">
        <authorList>
            <person name="Chen Y."/>
            <person name="Shah S."/>
            <person name="Dougan E. K."/>
            <person name="Thang M."/>
            <person name="Chan C."/>
        </authorList>
    </citation>
    <scope>NUCLEOTIDE SEQUENCE [LARGE SCALE GENOMIC DNA]</scope>
</reference>
<sequence>VLRSGGFDGNITVTYQILNGTNATADVDFAINPAPMIFIGDTNSVQSQMMIFMNNNVWEPDKVIKLRLVAEPPEALDESLATLDVWIRDDGDAGRFLVPHMTWVSETSLESEAISYNISNESCATWISRDGLSSGIAGLQVELQNCAVAIPEVRDHATYVKDFLYNEQSEPLIWEDGESGRKCAVALLTQEAVEAIIFQGFIPPTDRIWIWINADGKLERDEGLCFGLTVTNGSAAVQEQNFAVLLYDSGLDGGGRIRCVRGLDCVMDMSNSSALMYQYGFVQPSVEGANCLPCDEAYGYGDSSANLSSDMISSFNLTGSATNLLANLGMSLKEFTPGTYSVCLCGIGINGQVATMTLSGPRLRNTGFCAMSWPHCALEYWDAVNPAIGHDHLQIMTDCDRPDLTPEGFRLGGNTVLALTGFAMRNTSEMRTAENGIYVLCYCYETATQKCDQLEQFKAGAGTFIYIGPNRLPPMTSMLGQSFQVSNVFGTRLTDEDKVMLLPQCGVPHGQPFLDSLNATFDFNNSRFNFGILREEDGFLAMDYQLCWCQPADGRFGGPVIACDEPQHFLAHIGTVRLICSFRYVDLDGHGHCRQCPLMIQTAGGPRGEECVIAVDLFVMAFSWLTLMTLFFLAIFSSFRCSRHGVMKLHGMPRKVEDICNERDHLLITTCGFHNLIKLKRHPIPVFLQGTGHFLLDSKPEKPIQLYVMPVNELILEVVDKDGKPVSFQADSSMGQVEVPFFRTLIHSALPDCSLPLLLQLILLLGGSVALGIYLLPSPQELAIYVLLAIVLALLGLLIWKQLIRNSTSLSRRLKAYAAYRAKDDKRKTKEAARGKDRGIRVWKILDLYEHFNAHIRNRNMYYLEPNIVRPLTAGVKLSFSELIGPDQVEWFVSHWWGTSVATYCSALKRHAYEVKVKESGGTSRDTFTSAMAKGDQSWSNTTYWICTFSNNQYKIAEELGGGEHTESSFYKALHSDGLKGTCMILDEMTMPLMRSWCLFELLQTIELEEKSQKEMRPFGGLLFCTSVGVLNYGSSTVEMSMKIGERLLTLSLRDAQATTDKDKQMIADLVQSSRGSFDEIDTTLRVHIRDALKACHQQVNTDFTSLFGRLPHDDTQTETTL</sequence>
<dbReference type="InterPro" id="IPR038081">
    <property type="entry name" value="CalX-like_sf"/>
</dbReference>
<keyword evidence="4" id="KW-1185">Reference proteome</keyword>
<dbReference type="AlphaFoldDB" id="A0A9P1CZ60"/>
<keyword evidence="1" id="KW-0472">Membrane</keyword>
<name>A0A9P1CZ60_9DINO</name>
<dbReference type="EMBL" id="CAMXCT010002789">
    <property type="protein sequence ID" value="CAI4000498.1"/>
    <property type="molecule type" value="Genomic_DNA"/>
</dbReference>
<dbReference type="SUPFAM" id="SSF141072">
    <property type="entry name" value="CalX-like"/>
    <property type="match status" value="1"/>
</dbReference>